<organism evidence="3 4">
    <name type="scientific">Trichogramma kaykai</name>
    <dbReference type="NCBI Taxonomy" id="54128"/>
    <lineage>
        <taxon>Eukaryota</taxon>
        <taxon>Metazoa</taxon>
        <taxon>Ecdysozoa</taxon>
        <taxon>Arthropoda</taxon>
        <taxon>Hexapoda</taxon>
        <taxon>Insecta</taxon>
        <taxon>Pterygota</taxon>
        <taxon>Neoptera</taxon>
        <taxon>Endopterygota</taxon>
        <taxon>Hymenoptera</taxon>
        <taxon>Apocrita</taxon>
        <taxon>Proctotrupomorpha</taxon>
        <taxon>Chalcidoidea</taxon>
        <taxon>Trichogrammatidae</taxon>
        <taxon>Trichogramma</taxon>
    </lineage>
</organism>
<feature type="region of interest" description="Disordered" evidence="1">
    <location>
        <begin position="1"/>
        <end position="26"/>
    </location>
</feature>
<evidence type="ECO:0000256" key="2">
    <source>
        <dbReference type="SAM" id="Phobius"/>
    </source>
</evidence>
<name>A0ABD2WRA9_9HYME</name>
<feature type="compositionally biased region" description="Polar residues" evidence="1">
    <location>
        <begin position="72"/>
        <end position="99"/>
    </location>
</feature>
<evidence type="ECO:0000313" key="3">
    <source>
        <dbReference type="EMBL" id="KAL3394976.1"/>
    </source>
</evidence>
<feature type="region of interest" description="Disordered" evidence="1">
    <location>
        <begin position="42"/>
        <end position="99"/>
    </location>
</feature>
<keyword evidence="2" id="KW-1133">Transmembrane helix</keyword>
<comment type="caution">
    <text evidence="3">The sequence shown here is derived from an EMBL/GenBank/DDBJ whole genome shotgun (WGS) entry which is preliminary data.</text>
</comment>
<keyword evidence="4" id="KW-1185">Reference proteome</keyword>
<protein>
    <submittedName>
        <fullName evidence="3">Uncharacterized protein</fullName>
    </submittedName>
</protein>
<feature type="transmembrane region" description="Helical" evidence="2">
    <location>
        <begin position="120"/>
        <end position="141"/>
    </location>
</feature>
<sequence>MDAARVNSANPAANRRLTPRPKSKRNGIFSIGVCSYRDTSFRRPKSRATTSSKKSGGKAKTSSSRVCCCCKESNNQQRGSSTSAPGSLPERNNNNNEADPQQQVLLAAASSRGRSGNYRVNFNVFIFLCYAALTVITYTVADYLLELAWPKGGCGGCSLRYVYRN</sequence>
<accession>A0ABD2WRA9</accession>
<reference evidence="3 4" key="1">
    <citation type="journal article" date="2024" name="bioRxiv">
        <title>A reference genome for Trichogramma kaykai: A tiny desert-dwelling parasitoid wasp with competing sex-ratio distorters.</title>
        <authorList>
            <person name="Culotta J."/>
            <person name="Lindsey A.R."/>
        </authorList>
    </citation>
    <scope>NUCLEOTIDE SEQUENCE [LARGE SCALE GENOMIC DNA]</scope>
    <source>
        <strain evidence="3 4">KSX58</strain>
    </source>
</reference>
<proteinExistence type="predicted"/>
<dbReference type="Proteomes" id="UP001627154">
    <property type="component" value="Unassembled WGS sequence"/>
</dbReference>
<keyword evidence="2" id="KW-0812">Transmembrane</keyword>
<evidence type="ECO:0000313" key="4">
    <source>
        <dbReference type="Proteomes" id="UP001627154"/>
    </source>
</evidence>
<feature type="compositionally biased region" description="Low complexity" evidence="1">
    <location>
        <begin position="47"/>
        <end position="65"/>
    </location>
</feature>
<evidence type="ECO:0000256" key="1">
    <source>
        <dbReference type="SAM" id="MobiDB-lite"/>
    </source>
</evidence>
<keyword evidence="2" id="KW-0472">Membrane</keyword>
<gene>
    <name evidence="3" type="ORF">TKK_010957</name>
</gene>
<dbReference type="AlphaFoldDB" id="A0ABD2WRA9"/>
<dbReference type="EMBL" id="JBJJXI010000087">
    <property type="protein sequence ID" value="KAL3394976.1"/>
    <property type="molecule type" value="Genomic_DNA"/>
</dbReference>